<dbReference type="EMBL" id="UYWY01028370">
    <property type="protein sequence ID" value="VDM51458.1"/>
    <property type="molecule type" value="Genomic_DNA"/>
</dbReference>
<reference evidence="4" key="1">
    <citation type="submission" date="2016-06" db="UniProtKB">
        <authorList>
            <consortium name="WormBaseParasite"/>
        </authorList>
    </citation>
    <scope>IDENTIFICATION</scope>
</reference>
<sequence length="59" mass="6536">MASVLEALGDNSDLESEEGEFSPKSPEDREESVKQNDVNRESAQHSTDAAEKNEIERSL</sequence>
<reference evidence="2 3" key="2">
    <citation type="submission" date="2018-11" db="EMBL/GenBank/DDBJ databases">
        <authorList>
            <consortium name="Pathogen Informatics"/>
        </authorList>
    </citation>
    <scope>NUCLEOTIDE SEQUENCE [LARGE SCALE GENOMIC DNA]</scope>
</reference>
<dbReference type="Proteomes" id="UP000050794">
    <property type="component" value="Unassembled WGS sequence"/>
</dbReference>
<evidence type="ECO:0000313" key="4">
    <source>
        <dbReference type="WBParaSite" id="TCNE_0002014101-mRNA-1"/>
    </source>
</evidence>
<feature type="region of interest" description="Disordered" evidence="1">
    <location>
        <begin position="1"/>
        <end position="59"/>
    </location>
</feature>
<accession>A0A183VHB7</accession>
<dbReference type="WBParaSite" id="TCNE_0002014101-mRNA-1">
    <property type="protein sequence ID" value="TCNE_0002014101-mRNA-1"/>
    <property type="gene ID" value="TCNE_0002014101"/>
</dbReference>
<evidence type="ECO:0000313" key="2">
    <source>
        <dbReference type="EMBL" id="VDM51458.1"/>
    </source>
</evidence>
<feature type="compositionally biased region" description="Basic and acidic residues" evidence="1">
    <location>
        <begin position="25"/>
        <end position="59"/>
    </location>
</feature>
<proteinExistence type="predicted"/>
<evidence type="ECO:0000313" key="3">
    <source>
        <dbReference type="Proteomes" id="UP000050794"/>
    </source>
</evidence>
<gene>
    <name evidence="2" type="ORF">TCNE_LOCUS20137</name>
</gene>
<evidence type="ECO:0000256" key="1">
    <source>
        <dbReference type="SAM" id="MobiDB-lite"/>
    </source>
</evidence>
<name>A0A183VHB7_TOXCA</name>
<dbReference type="AlphaFoldDB" id="A0A183VHB7"/>
<keyword evidence="3" id="KW-1185">Reference proteome</keyword>
<protein>
    <submittedName>
        <fullName evidence="4">CTNNB1_binding domain-containing protein</fullName>
    </submittedName>
</protein>
<organism evidence="3 4">
    <name type="scientific">Toxocara canis</name>
    <name type="common">Canine roundworm</name>
    <dbReference type="NCBI Taxonomy" id="6265"/>
    <lineage>
        <taxon>Eukaryota</taxon>
        <taxon>Metazoa</taxon>
        <taxon>Ecdysozoa</taxon>
        <taxon>Nematoda</taxon>
        <taxon>Chromadorea</taxon>
        <taxon>Rhabditida</taxon>
        <taxon>Spirurina</taxon>
        <taxon>Ascaridomorpha</taxon>
        <taxon>Ascaridoidea</taxon>
        <taxon>Toxocaridae</taxon>
        <taxon>Toxocara</taxon>
    </lineage>
</organism>